<evidence type="ECO:0000256" key="2">
    <source>
        <dbReference type="ARBA" id="ARBA00022448"/>
    </source>
</evidence>
<evidence type="ECO:0000256" key="7">
    <source>
        <dbReference type="RuleBase" id="RU363032"/>
    </source>
</evidence>
<evidence type="ECO:0000256" key="4">
    <source>
        <dbReference type="ARBA" id="ARBA00022692"/>
    </source>
</evidence>
<dbReference type="InterPro" id="IPR035906">
    <property type="entry name" value="MetI-like_sf"/>
</dbReference>
<dbReference type="AlphaFoldDB" id="A0A4Q9DU60"/>
<evidence type="ECO:0000256" key="5">
    <source>
        <dbReference type="ARBA" id="ARBA00022989"/>
    </source>
</evidence>
<dbReference type="PROSITE" id="PS50928">
    <property type="entry name" value="ABC_TM1"/>
    <property type="match status" value="1"/>
</dbReference>
<feature type="transmembrane region" description="Helical" evidence="7">
    <location>
        <begin position="123"/>
        <end position="147"/>
    </location>
</feature>
<organism evidence="9 10">
    <name type="scientific">Paenibacillus thalictri</name>
    <dbReference type="NCBI Taxonomy" id="2527873"/>
    <lineage>
        <taxon>Bacteria</taxon>
        <taxon>Bacillati</taxon>
        <taxon>Bacillota</taxon>
        <taxon>Bacilli</taxon>
        <taxon>Bacillales</taxon>
        <taxon>Paenibacillaceae</taxon>
        <taxon>Paenibacillus</taxon>
    </lineage>
</organism>
<keyword evidence="10" id="KW-1185">Reference proteome</keyword>
<keyword evidence="4 7" id="KW-0812">Transmembrane</keyword>
<evidence type="ECO:0000256" key="1">
    <source>
        <dbReference type="ARBA" id="ARBA00004651"/>
    </source>
</evidence>
<gene>
    <name evidence="9" type="ORF">EYB31_12745</name>
</gene>
<comment type="subcellular location">
    <subcellularLocation>
        <location evidence="1 7">Cell membrane</location>
        <topology evidence="1 7">Multi-pass membrane protein</topology>
    </subcellularLocation>
</comment>
<keyword evidence="6 7" id="KW-0472">Membrane</keyword>
<name>A0A4Q9DU60_9BACL</name>
<feature type="transmembrane region" description="Helical" evidence="7">
    <location>
        <begin position="90"/>
        <end position="111"/>
    </location>
</feature>
<evidence type="ECO:0000313" key="10">
    <source>
        <dbReference type="Proteomes" id="UP000293142"/>
    </source>
</evidence>
<proteinExistence type="inferred from homology"/>
<dbReference type="RefSeq" id="WP_131013719.1">
    <property type="nucleotide sequence ID" value="NZ_SIRE01000008.1"/>
</dbReference>
<feature type="domain" description="ABC transmembrane type-1" evidence="8">
    <location>
        <begin position="86"/>
        <end position="303"/>
    </location>
</feature>
<sequence length="310" mass="33886">MAHNPSAKWNADAWQKPKNGFKVLGSNSPVPWLLPLGVVLALVFLYPIVEVFRLSFTDASLIDKKLHYTFSSYRSLFAKPGFGHMVNVTFIFVAFSVLFQMALGFVIALLVDIGTKRKLLGTVVVRTTVLAAWAIPGVIIGIIWSMLYNESDAGIVNYMLSLMGFPKVPFLSDPHVALFSVTLANVWRGTAFCMILIYAGLQTLPGDVLEAAKIDGTTVWQALFKVIIPMIAPILFINMILSVVSTFNTFDMIMSLTAGGPGESTQVIALGVHSSIFHLFSLGEGAATAVVLFAINIVLTLIYFRFLEKS</sequence>
<comment type="similarity">
    <text evidence="7">Belongs to the binding-protein-dependent transport system permease family.</text>
</comment>
<dbReference type="SUPFAM" id="SSF161098">
    <property type="entry name" value="MetI-like"/>
    <property type="match status" value="1"/>
</dbReference>
<dbReference type="Pfam" id="PF00528">
    <property type="entry name" value="BPD_transp_1"/>
    <property type="match status" value="1"/>
</dbReference>
<evidence type="ECO:0000313" key="9">
    <source>
        <dbReference type="EMBL" id="TBL79083.1"/>
    </source>
</evidence>
<dbReference type="Gene3D" id="1.10.3720.10">
    <property type="entry name" value="MetI-like"/>
    <property type="match status" value="1"/>
</dbReference>
<evidence type="ECO:0000256" key="6">
    <source>
        <dbReference type="ARBA" id="ARBA00023136"/>
    </source>
</evidence>
<dbReference type="OrthoDB" id="9783714at2"/>
<keyword evidence="5 7" id="KW-1133">Transmembrane helix</keyword>
<feature type="transmembrane region" description="Helical" evidence="7">
    <location>
        <begin position="222"/>
        <end position="244"/>
    </location>
</feature>
<feature type="transmembrane region" description="Helical" evidence="7">
    <location>
        <begin position="176"/>
        <end position="201"/>
    </location>
</feature>
<dbReference type="PANTHER" id="PTHR43005">
    <property type="entry name" value="BLR7065 PROTEIN"/>
    <property type="match status" value="1"/>
</dbReference>
<feature type="transmembrane region" description="Helical" evidence="7">
    <location>
        <begin position="285"/>
        <end position="304"/>
    </location>
</feature>
<dbReference type="GO" id="GO:0005886">
    <property type="term" value="C:plasma membrane"/>
    <property type="evidence" value="ECO:0007669"/>
    <property type="project" value="UniProtKB-SubCell"/>
</dbReference>
<evidence type="ECO:0000256" key="3">
    <source>
        <dbReference type="ARBA" id="ARBA00022475"/>
    </source>
</evidence>
<reference evidence="9 10" key="1">
    <citation type="submission" date="2019-02" db="EMBL/GenBank/DDBJ databases">
        <title>Paenibacillus sp. nov., isolated from surface-sterilized tissue of Thalictrum simplex L.</title>
        <authorList>
            <person name="Tuo L."/>
        </authorList>
    </citation>
    <scope>NUCLEOTIDE SEQUENCE [LARGE SCALE GENOMIC DNA]</scope>
    <source>
        <strain evidence="9 10">N2SHLJ1</strain>
    </source>
</reference>
<comment type="caution">
    <text evidence="9">The sequence shown here is derived from an EMBL/GenBank/DDBJ whole genome shotgun (WGS) entry which is preliminary data.</text>
</comment>
<dbReference type="GO" id="GO:0055085">
    <property type="term" value="P:transmembrane transport"/>
    <property type="evidence" value="ECO:0007669"/>
    <property type="project" value="InterPro"/>
</dbReference>
<keyword evidence="3" id="KW-1003">Cell membrane</keyword>
<feature type="transmembrane region" description="Helical" evidence="7">
    <location>
        <begin position="30"/>
        <end position="49"/>
    </location>
</feature>
<dbReference type="InterPro" id="IPR000515">
    <property type="entry name" value="MetI-like"/>
</dbReference>
<dbReference type="CDD" id="cd06261">
    <property type="entry name" value="TM_PBP2"/>
    <property type="match status" value="1"/>
</dbReference>
<protein>
    <submittedName>
        <fullName evidence="9">Sugar ABC transporter permease</fullName>
    </submittedName>
</protein>
<dbReference type="PANTHER" id="PTHR43005:SF1">
    <property type="entry name" value="SPERMIDINE_PUTRESCINE TRANSPORT SYSTEM PERMEASE PROTEIN"/>
    <property type="match status" value="1"/>
</dbReference>
<evidence type="ECO:0000259" key="8">
    <source>
        <dbReference type="PROSITE" id="PS50928"/>
    </source>
</evidence>
<dbReference type="Proteomes" id="UP000293142">
    <property type="component" value="Unassembled WGS sequence"/>
</dbReference>
<keyword evidence="2 7" id="KW-0813">Transport</keyword>
<dbReference type="EMBL" id="SIRE01000008">
    <property type="protein sequence ID" value="TBL79083.1"/>
    <property type="molecule type" value="Genomic_DNA"/>
</dbReference>
<accession>A0A4Q9DU60</accession>